<organism evidence="1 2">
    <name type="scientific">Metarhizobium album</name>
    <dbReference type="NCBI Taxonomy" id="2182425"/>
    <lineage>
        <taxon>Bacteria</taxon>
        <taxon>Pseudomonadati</taxon>
        <taxon>Pseudomonadota</taxon>
        <taxon>Alphaproteobacteria</taxon>
        <taxon>Hyphomicrobiales</taxon>
        <taxon>Rhizobiaceae</taxon>
        <taxon>Metarhizobium</taxon>
    </lineage>
</organism>
<dbReference type="Proteomes" id="UP000245252">
    <property type="component" value="Unassembled WGS sequence"/>
</dbReference>
<dbReference type="AlphaFoldDB" id="A0A2U2DPP3"/>
<dbReference type="OrthoDB" id="7852244at2"/>
<evidence type="ECO:0000313" key="1">
    <source>
        <dbReference type="EMBL" id="PWE55261.1"/>
    </source>
</evidence>
<keyword evidence="2" id="KW-1185">Reference proteome</keyword>
<proteinExistence type="predicted"/>
<accession>A0A2U2DPP3</accession>
<sequence>MAQPALSAACKQANAVYQDRDAAYELRFTPLGSEAAAASNRFNVKIKSSSVEMQGFVLLSEDPERSNAILMFNCPEGDTTGEELEACTVWQGPVYGIDAKGEIANLKTEGGEAAEKLMLPGLGPAMRESSLWEAGKANVAPWDVLTYGGCIQ</sequence>
<evidence type="ECO:0000313" key="2">
    <source>
        <dbReference type="Proteomes" id="UP000245252"/>
    </source>
</evidence>
<gene>
    <name evidence="1" type="ORF">DEM27_16805</name>
</gene>
<protein>
    <submittedName>
        <fullName evidence="1">Uncharacterized protein</fullName>
    </submittedName>
</protein>
<reference evidence="1 2" key="1">
    <citation type="submission" date="2018-05" db="EMBL/GenBank/DDBJ databases">
        <title>The draft genome of strain NS-104.</title>
        <authorList>
            <person name="Hang P."/>
            <person name="Jiang J."/>
        </authorList>
    </citation>
    <scope>NUCLEOTIDE SEQUENCE [LARGE SCALE GENOMIC DNA]</scope>
    <source>
        <strain evidence="1 2">NS-104</strain>
    </source>
</reference>
<name>A0A2U2DPP3_9HYPH</name>
<dbReference type="EMBL" id="QFBC01000007">
    <property type="protein sequence ID" value="PWE55261.1"/>
    <property type="molecule type" value="Genomic_DNA"/>
</dbReference>
<comment type="caution">
    <text evidence="1">The sequence shown here is derived from an EMBL/GenBank/DDBJ whole genome shotgun (WGS) entry which is preliminary data.</text>
</comment>